<feature type="compositionally biased region" description="Basic and acidic residues" evidence="3">
    <location>
        <begin position="7"/>
        <end position="32"/>
    </location>
</feature>
<dbReference type="PANTHER" id="PTHR21683:SF3">
    <property type="entry name" value="CILIA AND FLAGELLA ASSOCIATED PROTEIN 100"/>
    <property type="match status" value="1"/>
</dbReference>
<evidence type="ECO:0000256" key="2">
    <source>
        <dbReference type="SAM" id="Coils"/>
    </source>
</evidence>
<reference evidence="5 6" key="1">
    <citation type="journal article" date="2019" name="Sci. Data">
        <title>Hybrid genome assembly and annotation of Danionella translucida.</title>
        <authorList>
            <person name="Kadobianskyi M."/>
            <person name="Schulze L."/>
            <person name="Schuelke M."/>
            <person name="Judkewitz B."/>
        </authorList>
    </citation>
    <scope>NUCLEOTIDE SEQUENCE [LARGE SCALE GENOMIC DNA]</scope>
    <source>
        <strain evidence="5 6">Bolton</strain>
    </source>
</reference>
<gene>
    <name evidence="5" type="ORF">DNTS_011622</name>
</gene>
<keyword evidence="1 2" id="KW-0175">Coiled coil</keyword>
<feature type="domain" description="DUF4200" evidence="4">
    <location>
        <begin position="98"/>
        <end position="215"/>
    </location>
</feature>
<evidence type="ECO:0000259" key="4">
    <source>
        <dbReference type="Pfam" id="PF13863"/>
    </source>
</evidence>
<evidence type="ECO:0000313" key="6">
    <source>
        <dbReference type="Proteomes" id="UP000316079"/>
    </source>
</evidence>
<dbReference type="Proteomes" id="UP000316079">
    <property type="component" value="Unassembled WGS sequence"/>
</dbReference>
<evidence type="ECO:0000313" key="5">
    <source>
        <dbReference type="EMBL" id="TRY66691.1"/>
    </source>
</evidence>
<accession>A0A553NML6</accession>
<feature type="coiled-coil region" evidence="2">
    <location>
        <begin position="337"/>
        <end position="378"/>
    </location>
</feature>
<feature type="region of interest" description="Disordered" evidence="3">
    <location>
        <begin position="1"/>
        <end position="79"/>
    </location>
</feature>
<sequence length="522" mass="61102">MSSPESAIHESKTEKNSFKIPENDVAFKMRNKDRPRRKLEHNTKPTLPVNEKVSNGAGTKMSQTRIGMKQNEEQRKKSPTMKAFVWEPNIDRGSIHEYINKKRELFLMEYSLDVKKREILLLEQMAEEEEKKLTKAEKLLEEDAILFEEFLKENDKNALEAIRLAEQETKIKLEKVAEIKKVNSKIVAIKSEISKYEDTLKDYKKYKEFLLMLSPPQWKEKQRPQSTVSSDVKPTEKSREKKRGPSDRKRGEIPVSRGVSSVQEVRISSSKSLKTSSESSTLNRFTTGTDSSDFEEDLEIFFKDPQELLDLMTELEEQNLSIIQNTRETEEALEEFRQNDELTRQNMESESKQLTEQIDFMREAIEREKEKTAELERKAKHFSFGLYKPEDQEQSFDSLRCKVEEVYHCCVGETEAKLSTLQMLIAIEEKLGQLLENAELIPKDIMSIAERAKEKQRRMRQAPHQNIKNFLHLLRLKHLLLCLDYAVKKLMPRSQPPVRKCKTSKEKETIKQKNEDLLNFFS</sequence>
<dbReference type="STRING" id="623744.A0A553NML6"/>
<proteinExistence type="predicted"/>
<dbReference type="Pfam" id="PF13863">
    <property type="entry name" value="DUF4200"/>
    <property type="match status" value="1"/>
</dbReference>
<dbReference type="EMBL" id="SRMA01026829">
    <property type="protein sequence ID" value="TRY66691.1"/>
    <property type="molecule type" value="Genomic_DNA"/>
</dbReference>
<feature type="compositionally biased region" description="Basic and acidic residues" evidence="3">
    <location>
        <begin position="233"/>
        <end position="252"/>
    </location>
</feature>
<comment type="caution">
    <text evidence="5">The sequence shown here is derived from an EMBL/GenBank/DDBJ whole genome shotgun (WGS) entry which is preliminary data.</text>
</comment>
<feature type="compositionally biased region" description="Polar residues" evidence="3">
    <location>
        <begin position="258"/>
        <end position="267"/>
    </location>
</feature>
<feature type="region of interest" description="Disordered" evidence="3">
    <location>
        <begin position="220"/>
        <end position="288"/>
    </location>
</feature>
<evidence type="ECO:0000256" key="3">
    <source>
        <dbReference type="SAM" id="MobiDB-lite"/>
    </source>
</evidence>
<dbReference type="InterPro" id="IPR025252">
    <property type="entry name" value="DUF4200"/>
</dbReference>
<organism evidence="5 6">
    <name type="scientific">Danionella cerebrum</name>
    <dbReference type="NCBI Taxonomy" id="2873325"/>
    <lineage>
        <taxon>Eukaryota</taxon>
        <taxon>Metazoa</taxon>
        <taxon>Chordata</taxon>
        <taxon>Craniata</taxon>
        <taxon>Vertebrata</taxon>
        <taxon>Euteleostomi</taxon>
        <taxon>Actinopterygii</taxon>
        <taxon>Neopterygii</taxon>
        <taxon>Teleostei</taxon>
        <taxon>Ostariophysi</taxon>
        <taxon>Cypriniformes</taxon>
        <taxon>Danionidae</taxon>
        <taxon>Danioninae</taxon>
        <taxon>Danionella</taxon>
    </lineage>
</organism>
<dbReference type="OrthoDB" id="10264063at2759"/>
<dbReference type="GO" id="GO:0005856">
    <property type="term" value="C:cytoskeleton"/>
    <property type="evidence" value="ECO:0007669"/>
    <property type="project" value="UniProtKB-ARBA"/>
</dbReference>
<feature type="coiled-coil region" evidence="2">
    <location>
        <begin position="112"/>
        <end position="146"/>
    </location>
</feature>
<dbReference type="InterPro" id="IPR051147">
    <property type="entry name" value="CFAP_domain-containing"/>
</dbReference>
<dbReference type="PANTHER" id="PTHR21683">
    <property type="entry name" value="COILED-COIL DOMAIN-CONTAINING PROTEIN 42 LIKE-2-LIKE-RELATED"/>
    <property type="match status" value="1"/>
</dbReference>
<feature type="compositionally biased region" description="Low complexity" evidence="3">
    <location>
        <begin position="268"/>
        <end position="282"/>
    </location>
</feature>
<feature type="compositionally biased region" description="Polar residues" evidence="3">
    <location>
        <begin position="52"/>
        <end position="65"/>
    </location>
</feature>
<dbReference type="AlphaFoldDB" id="A0A553NML6"/>
<protein>
    <recommendedName>
        <fullName evidence="4">DUF4200 domain-containing protein</fullName>
    </recommendedName>
</protein>
<name>A0A553NML6_9TELE</name>
<evidence type="ECO:0000256" key="1">
    <source>
        <dbReference type="ARBA" id="ARBA00023054"/>
    </source>
</evidence>
<keyword evidence="6" id="KW-1185">Reference proteome</keyword>